<keyword evidence="8" id="KW-1185">Reference proteome</keyword>
<dbReference type="OrthoDB" id="9806257at2"/>
<evidence type="ECO:0000256" key="2">
    <source>
        <dbReference type="ARBA" id="ARBA00009410"/>
    </source>
</evidence>
<comment type="cofactor">
    <cofactor evidence="1">
        <name>FAD</name>
        <dbReference type="ChEBI" id="CHEBI:57692"/>
    </cofactor>
</comment>
<dbReference type="InterPro" id="IPR006076">
    <property type="entry name" value="FAD-dep_OxRdtase"/>
</dbReference>
<dbReference type="GO" id="GO:0005737">
    <property type="term" value="C:cytoplasm"/>
    <property type="evidence" value="ECO:0007669"/>
    <property type="project" value="TreeGrafter"/>
</dbReference>
<keyword evidence="3" id="KW-0285">Flavoprotein</keyword>
<evidence type="ECO:0000256" key="1">
    <source>
        <dbReference type="ARBA" id="ARBA00001974"/>
    </source>
</evidence>
<accession>A0A367F9S2</accession>
<dbReference type="Pfam" id="PF01266">
    <property type="entry name" value="DAO"/>
    <property type="match status" value="1"/>
</dbReference>
<organism evidence="7 8">
    <name type="scientific">Sphaerisporangium album</name>
    <dbReference type="NCBI Taxonomy" id="509200"/>
    <lineage>
        <taxon>Bacteria</taxon>
        <taxon>Bacillati</taxon>
        <taxon>Actinomycetota</taxon>
        <taxon>Actinomycetes</taxon>
        <taxon>Streptosporangiales</taxon>
        <taxon>Streptosporangiaceae</taxon>
        <taxon>Sphaerisporangium</taxon>
    </lineage>
</organism>
<proteinExistence type="inferred from homology"/>
<evidence type="ECO:0000256" key="4">
    <source>
        <dbReference type="ARBA" id="ARBA00023002"/>
    </source>
</evidence>
<name>A0A367F9S2_9ACTN</name>
<dbReference type="SUPFAM" id="SSF54373">
    <property type="entry name" value="FAD-linked reductases, C-terminal domain"/>
    <property type="match status" value="1"/>
</dbReference>
<comment type="similarity">
    <text evidence="2">Belongs to the DadA oxidoreductase family.</text>
</comment>
<evidence type="ECO:0000313" key="7">
    <source>
        <dbReference type="EMBL" id="RCG26592.1"/>
    </source>
</evidence>
<reference evidence="7 8" key="1">
    <citation type="submission" date="2018-06" db="EMBL/GenBank/DDBJ databases">
        <title>Sphaerisporangium craniellae sp. nov., isolated from a marine sponge in the South China Sea.</title>
        <authorList>
            <person name="Li L."/>
        </authorList>
    </citation>
    <scope>NUCLEOTIDE SEQUENCE [LARGE SCALE GENOMIC DNA]</scope>
    <source>
        <strain evidence="7 8">CCTCC AA 208026</strain>
    </source>
</reference>
<sequence>MRVAVIGNGIVGASAAYHLTLRGASVTVIDRPRAGRATDAGAGIICPWVDHDGDDAWYRLALEGARYYATLAGLLAEDGEPDTSYAPVGALVVDEDPARLAPVEALLRRRRPSAPDMGDVSAVDRPADLFPPLDPGLAALRVEGAARVDGRVVRDALERAAVGRGARVRGGAAALTSTGTPLLDGTVLDADAVIVAAGAWTGEVCRPMGLAVPVGPRRGQIVHAELPGADAEGWPIVLPRRGPYLLGFPGSRVVLGTTVEDAGFDPRATVGGVAEVLSGGVRIAPGLAGATVIETRSGLRPVTADGRPLLGPIGGHGWNGGGTGGTRNVVVATGLGAYGLTAGPYAGMVAACLALGERPPLDISPYSARPDERGAGDVLTPKAG</sequence>
<dbReference type="Gene3D" id="3.30.9.10">
    <property type="entry name" value="D-Amino Acid Oxidase, subunit A, domain 2"/>
    <property type="match status" value="1"/>
</dbReference>
<dbReference type="Proteomes" id="UP000253094">
    <property type="component" value="Unassembled WGS sequence"/>
</dbReference>
<gene>
    <name evidence="7" type="ORF">DQ384_29185</name>
</gene>
<feature type="domain" description="FAD dependent oxidoreductase" evidence="6">
    <location>
        <begin position="2"/>
        <end position="352"/>
    </location>
</feature>
<keyword evidence="4" id="KW-0560">Oxidoreductase</keyword>
<evidence type="ECO:0000256" key="3">
    <source>
        <dbReference type="ARBA" id="ARBA00022630"/>
    </source>
</evidence>
<dbReference type="PANTHER" id="PTHR13847:SF286">
    <property type="entry name" value="D-AMINO ACID DEHYDROGENASE"/>
    <property type="match status" value="1"/>
</dbReference>
<feature type="region of interest" description="Disordered" evidence="5">
    <location>
        <begin position="364"/>
        <end position="384"/>
    </location>
</feature>
<dbReference type="SUPFAM" id="SSF51971">
    <property type="entry name" value="Nucleotide-binding domain"/>
    <property type="match status" value="1"/>
</dbReference>
<dbReference type="AlphaFoldDB" id="A0A367F9S2"/>
<dbReference type="Gene3D" id="3.50.50.60">
    <property type="entry name" value="FAD/NAD(P)-binding domain"/>
    <property type="match status" value="1"/>
</dbReference>
<dbReference type="PANTHER" id="PTHR13847">
    <property type="entry name" value="SARCOSINE DEHYDROGENASE-RELATED"/>
    <property type="match status" value="1"/>
</dbReference>
<dbReference type="GO" id="GO:0016491">
    <property type="term" value="F:oxidoreductase activity"/>
    <property type="evidence" value="ECO:0007669"/>
    <property type="project" value="UniProtKB-KW"/>
</dbReference>
<dbReference type="EMBL" id="QOIL01000019">
    <property type="protein sequence ID" value="RCG26592.1"/>
    <property type="molecule type" value="Genomic_DNA"/>
</dbReference>
<evidence type="ECO:0000313" key="8">
    <source>
        <dbReference type="Proteomes" id="UP000253094"/>
    </source>
</evidence>
<evidence type="ECO:0000259" key="6">
    <source>
        <dbReference type="Pfam" id="PF01266"/>
    </source>
</evidence>
<protein>
    <submittedName>
        <fullName evidence="7">FAD-binding oxidoreductase</fullName>
    </submittedName>
</protein>
<comment type="caution">
    <text evidence="7">The sequence shown here is derived from an EMBL/GenBank/DDBJ whole genome shotgun (WGS) entry which is preliminary data.</text>
</comment>
<evidence type="ECO:0000256" key="5">
    <source>
        <dbReference type="SAM" id="MobiDB-lite"/>
    </source>
</evidence>
<dbReference type="InterPro" id="IPR036188">
    <property type="entry name" value="FAD/NAD-bd_sf"/>
</dbReference>